<dbReference type="GO" id="GO:0016746">
    <property type="term" value="F:acyltransferase activity"/>
    <property type="evidence" value="ECO:0007669"/>
    <property type="project" value="UniProtKB-UniRule"/>
</dbReference>
<dbReference type="InterPro" id="IPR011250">
    <property type="entry name" value="OMP/PagP_B-barrel"/>
</dbReference>
<keyword evidence="9" id="KW-1133">Transmembrane helix</keyword>
<feature type="active site" evidence="8">
    <location>
        <position position="128"/>
    </location>
</feature>
<dbReference type="AlphaFoldDB" id="A0A0H3CS17"/>
<evidence type="ECO:0000256" key="7">
    <source>
        <dbReference type="ARBA" id="ARBA00023315"/>
    </source>
</evidence>
<name>A0A0H3CS17_ENTCC</name>
<feature type="site" description="Role in the phospholipid gating" evidence="8">
    <location>
        <position position="199"/>
    </location>
</feature>
<comment type="catalytic activity">
    <reaction evidence="8">
        <text>a lipid A + a 1,2-diacyl-sn-glycero-3-phosphocholine = a hepta-acyl lipid A + a 2-acyl-sn-glycero-3-phosphocholine</text>
        <dbReference type="Rhea" id="RHEA:74275"/>
        <dbReference type="ChEBI" id="CHEBI:57643"/>
        <dbReference type="ChEBI" id="CHEBI:57875"/>
        <dbReference type="ChEBI" id="CHEBI:193141"/>
        <dbReference type="ChEBI" id="CHEBI:193142"/>
        <dbReference type="EC" id="2.3.1.251"/>
    </reaction>
</comment>
<dbReference type="eggNOG" id="ENOG502Z7SY">
    <property type="taxonomic scope" value="Bacteria"/>
</dbReference>
<dbReference type="NCBIfam" id="NF008271">
    <property type="entry name" value="PRK11045.1"/>
    <property type="match status" value="1"/>
</dbReference>
<gene>
    <name evidence="8" type="primary">pagP</name>
    <name evidence="10" type="ordered locus">ECL_04468</name>
</gene>
<keyword evidence="7 8" id="KW-0012">Acyltransferase</keyword>
<dbReference type="SUPFAM" id="SSF56925">
    <property type="entry name" value="OMPA-like"/>
    <property type="match status" value="1"/>
</dbReference>
<comment type="subunit">
    <text evidence="8">Homodimer.</text>
</comment>
<evidence type="ECO:0000256" key="9">
    <source>
        <dbReference type="SAM" id="Phobius"/>
    </source>
</evidence>
<keyword evidence="6 8" id="KW-0998">Cell outer membrane</keyword>
<comment type="catalytic activity">
    <reaction evidence="8">
        <text>a lipid IIA + a 1,2-diacyl-sn-glycero-3-phosphocholine = a lipid IIB + a 2-acyl-sn-glycero-3-phosphocholine</text>
        <dbReference type="Rhea" id="RHEA:74283"/>
        <dbReference type="ChEBI" id="CHEBI:57643"/>
        <dbReference type="ChEBI" id="CHEBI:57875"/>
        <dbReference type="ChEBI" id="CHEBI:193144"/>
        <dbReference type="ChEBI" id="CHEBI:193145"/>
        <dbReference type="EC" id="2.3.1.251"/>
    </reaction>
</comment>
<dbReference type="KEGG" id="enc:ECL_04468"/>
<dbReference type="GeneID" id="83575285"/>
<evidence type="ECO:0000256" key="2">
    <source>
        <dbReference type="ARBA" id="ARBA00006368"/>
    </source>
</evidence>
<comment type="subcellular location">
    <subcellularLocation>
        <location evidence="1 8">Cell outer membrane</location>
    </subcellularLocation>
</comment>
<dbReference type="HOGENOM" id="CLU_104099_0_0_6"/>
<feature type="site" description="Role in lipopolysaccharide recognition" evidence="8">
    <location>
        <position position="93"/>
    </location>
</feature>
<dbReference type="InterPro" id="IPR009746">
    <property type="entry name" value="LipidA_acyl_PagP"/>
</dbReference>
<protein>
    <recommendedName>
        <fullName evidence="8">Lipid A acyltransferase PagP</fullName>
        <ecNumber evidence="8">2.3.1.251</ecNumber>
    </recommendedName>
    <alternativeName>
        <fullName evidence="8">Lipid A acylation protein</fullName>
    </alternativeName>
</protein>
<evidence type="ECO:0000256" key="8">
    <source>
        <dbReference type="HAMAP-Rule" id="MF_00837"/>
    </source>
</evidence>
<organism evidence="10 11">
    <name type="scientific">Enterobacter cloacae subsp. cloacae (strain ATCC 13047 / DSM 30054 / NBRC 13535 / NCTC 10005 / WDCM 00083 / NCDC 279-56)</name>
    <dbReference type="NCBI Taxonomy" id="716541"/>
    <lineage>
        <taxon>Bacteria</taxon>
        <taxon>Pseudomonadati</taxon>
        <taxon>Pseudomonadota</taxon>
        <taxon>Gammaproteobacteria</taxon>
        <taxon>Enterobacterales</taxon>
        <taxon>Enterobacteriaceae</taxon>
        <taxon>Enterobacter</taxon>
        <taxon>Enterobacter cloacae complex</taxon>
    </lineage>
</organism>
<dbReference type="HAMAP" id="MF_00837">
    <property type="entry name" value="PagP_transferase"/>
    <property type="match status" value="1"/>
</dbReference>
<evidence type="ECO:0000313" key="11">
    <source>
        <dbReference type="Proteomes" id="UP000002363"/>
    </source>
</evidence>
<evidence type="ECO:0000313" key="10">
    <source>
        <dbReference type="EMBL" id="ADF63997.1"/>
    </source>
</evidence>
<dbReference type="Gene3D" id="2.40.160.20">
    <property type="match status" value="1"/>
</dbReference>
<keyword evidence="5 8" id="KW-0472">Membrane</keyword>
<dbReference type="EMBL" id="CP001918">
    <property type="protein sequence ID" value="ADF63997.1"/>
    <property type="molecule type" value="Genomic_DNA"/>
</dbReference>
<keyword evidence="11" id="KW-1185">Reference proteome</keyword>
<comment type="catalytic activity">
    <reaction evidence="8">
        <text>a lipid IVA + a 1,2-diacyl-sn-glycero-3-phosphocholine = a lipid IVB + a 2-acyl-sn-glycero-3-phosphocholine</text>
        <dbReference type="Rhea" id="RHEA:74279"/>
        <dbReference type="ChEBI" id="CHEBI:57643"/>
        <dbReference type="ChEBI" id="CHEBI:57875"/>
        <dbReference type="ChEBI" id="CHEBI:176425"/>
        <dbReference type="ChEBI" id="CHEBI:193143"/>
        <dbReference type="EC" id="2.3.1.251"/>
    </reaction>
</comment>
<sequence length="213" mass="24566">MKSTTPWQPCKEKIDFIGGFYHLFLLICSVLLWSGLLLFATRAYGQTHADENAASWGSRIVSDITQTWTDYDSHDIYLPFISWHNRFMYDKEKTDRYNEMPWGAGVGVSRHHSNGNWSALYGMVFKDSHNEWQPVTGYAWEKGWHPGQQKDFRLGLGVTAGITARKDMGNYIPLPIIFPLFSASYKNVNVQFTYIPGTYNNGNVLFGWLRYNL</sequence>
<dbReference type="GO" id="GO:0009279">
    <property type="term" value="C:cell outer membrane"/>
    <property type="evidence" value="ECO:0007669"/>
    <property type="project" value="UniProtKB-SubCell"/>
</dbReference>
<feature type="active site" evidence="8">
    <location>
        <position position="127"/>
    </location>
</feature>
<dbReference type="Pfam" id="PF07017">
    <property type="entry name" value="PagP"/>
    <property type="match status" value="1"/>
</dbReference>
<evidence type="ECO:0000256" key="3">
    <source>
        <dbReference type="ARBA" id="ARBA00022679"/>
    </source>
</evidence>
<keyword evidence="9" id="KW-0812">Transmembrane</keyword>
<dbReference type="RefSeq" id="WP_013098837.1">
    <property type="nucleotide sequence ID" value="NC_014121.1"/>
</dbReference>
<dbReference type="EnsemblBacteria" id="ADF63997">
    <property type="protein sequence ID" value="ADF63997"/>
    <property type="gene ID" value="ECL_04468"/>
</dbReference>
<comment type="similarity">
    <text evidence="2 8">Belongs to the lipid A palmitoyltransferase family.</text>
</comment>
<accession>A0A0H3CS17</accession>
<reference evidence="10 11" key="1">
    <citation type="journal article" date="2010" name="J. Bacteriol.">
        <title>Complete genome sequence of Enterobacter cloacae subsp. cloacae type strain ATCC 13047.</title>
        <authorList>
            <person name="Ren Y."/>
            <person name="Ren Y."/>
            <person name="Zhou Z."/>
            <person name="Guo X."/>
            <person name="Li Y."/>
            <person name="Feng L."/>
            <person name="Wang L."/>
        </authorList>
    </citation>
    <scope>NUCLEOTIDE SEQUENCE [LARGE SCALE GENOMIC DNA]</scope>
    <source>
        <strain evidence="11">ATCC 13047 / DSM 30054 / NBRC 13535 / NCTC 10005 / WDCM 00083 / NCDC 279-56</strain>
    </source>
</reference>
<evidence type="ECO:0000256" key="6">
    <source>
        <dbReference type="ARBA" id="ARBA00023237"/>
    </source>
</evidence>
<dbReference type="EC" id="2.3.1.251" evidence="8"/>
<keyword evidence="4 8" id="KW-0732">Signal</keyword>
<evidence type="ECO:0000256" key="1">
    <source>
        <dbReference type="ARBA" id="ARBA00004442"/>
    </source>
</evidence>
<dbReference type="GO" id="GO:0009245">
    <property type="term" value="P:lipid A biosynthetic process"/>
    <property type="evidence" value="ECO:0007669"/>
    <property type="project" value="UniProtKB-UniRule"/>
</dbReference>
<evidence type="ECO:0000256" key="5">
    <source>
        <dbReference type="ARBA" id="ARBA00023136"/>
    </source>
</evidence>
<dbReference type="PATRIC" id="fig|716541.4.peg.4621"/>
<comment type="function">
    <text evidence="8">Transfers a fatty acid residue from the sn-1 position of a phospholipid to the N-linked hydroxyfatty acid chain on the proximal unit of lipid A or its precursors.</text>
</comment>
<proteinExistence type="inferred from homology"/>
<feature type="transmembrane region" description="Helical" evidence="9">
    <location>
        <begin position="20"/>
        <end position="40"/>
    </location>
</feature>
<dbReference type="OrthoDB" id="9156803at2"/>
<feature type="active site" evidence="8">
    <location>
        <position position="84"/>
    </location>
</feature>
<evidence type="ECO:0000256" key="4">
    <source>
        <dbReference type="ARBA" id="ARBA00022729"/>
    </source>
</evidence>
<keyword evidence="3 8" id="KW-0808">Transferase</keyword>
<dbReference type="STRING" id="716541.ECL_04468"/>
<dbReference type="Proteomes" id="UP000002363">
    <property type="component" value="Chromosome"/>
</dbReference>